<dbReference type="SUPFAM" id="SSF88946">
    <property type="entry name" value="Sigma2 domain of RNA polymerase sigma factors"/>
    <property type="match status" value="1"/>
</dbReference>
<keyword evidence="7" id="KW-1185">Reference proteome</keyword>
<evidence type="ECO:0000256" key="2">
    <source>
        <dbReference type="ARBA" id="ARBA00023082"/>
    </source>
</evidence>
<keyword evidence="3" id="KW-0238">DNA-binding</keyword>
<keyword evidence="2" id="KW-0731">Sigma factor</keyword>
<name>A0ABP6ZQN5_9ACTN</name>
<keyword evidence="4" id="KW-0804">Transcription</keyword>
<dbReference type="InterPro" id="IPR013324">
    <property type="entry name" value="RNA_pol_sigma_r3/r4-like"/>
</dbReference>
<dbReference type="PRINTS" id="PR00046">
    <property type="entry name" value="SIGMA70FCT"/>
</dbReference>
<dbReference type="InterPro" id="IPR013325">
    <property type="entry name" value="RNA_pol_sigma_r2"/>
</dbReference>
<protein>
    <recommendedName>
        <fullName evidence="5">RNA polymerase sigma-70 domain-containing protein</fullName>
    </recommendedName>
</protein>
<evidence type="ECO:0000256" key="1">
    <source>
        <dbReference type="ARBA" id="ARBA00023015"/>
    </source>
</evidence>
<dbReference type="Pfam" id="PF04542">
    <property type="entry name" value="Sigma70_r2"/>
    <property type="match status" value="1"/>
</dbReference>
<dbReference type="InterPro" id="IPR014284">
    <property type="entry name" value="RNA_pol_sigma-70_dom"/>
</dbReference>
<dbReference type="InterPro" id="IPR050239">
    <property type="entry name" value="Sigma-70_RNA_pol_init_factors"/>
</dbReference>
<evidence type="ECO:0000256" key="3">
    <source>
        <dbReference type="ARBA" id="ARBA00023125"/>
    </source>
</evidence>
<dbReference type="RefSeq" id="WP_344803534.1">
    <property type="nucleotide sequence ID" value="NZ_BAABAB010000010.1"/>
</dbReference>
<comment type="caution">
    <text evidence="6">The sequence shown here is derived from an EMBL/GenBank/DDBJ whole genome shotgun (WGS) entry which is preliminary data.</text>
</comment>
<dbReference type="InterPro" id="IPR000943">
    <property type="entry name" value="RNA_pol_sigma70"/>
</dbReference>
<gene>
    <name evidence="6" type="ORF">GCM10022236_17930</name>
</gene>
<evidence type="ECO:0000313" key="7">
    <source>
        <dbReference type="Proteomes" id="UP001501490"/>
    </source>
</evidence>
<dbReference type="Proteomes" id="UP001501490">
    <property type="component" value="Unassembled WGS sequence"/>
</dbReference>
<sequence>MTTSGFPRTPASPLLSADDEARLARQIEAGVLAAALLAGSCRPWPGEATAQELDLLAAEGERARRRFVAANLRLVAMVAGQFASRAGSGRAELFQEGCVGLLIAVQRFDHRRGCRFATYALFWIRATIGAASARSRGAADLPTSRAEELRALRGLEGELAQHLGRTATTAELASAAGKTETWVAGMVGYQPPRSLDDLDGADLVDPAGPDPAEIIGRRDRPGRELLSHLTTLERRVLERRMGFVGGRPYSYTEVARALGVTIAKVRRSEARGLDRLRAVCPQEAATQL</sequence>
<dbReference type="EMBL" id="BAABAB010000010">
    <property type="protein sequence ID" value="GAA3616186.1"/>
    <property type="molecule type" value="Genomic_DNA"/>
</dbReference>
<proteinExistence type="predicted"/>
<evidence type="ECO:0000313" key="6">
    <source>
        <dbReference type="EMBL" id="GAA3616186.1"/>
    </source>
</evidence>
<dbReference type="Pfam" id="PF04545">
    <property type="entry name" value="Sigma70_r4"/>
    <property type="match status" value="1"/>
</dbReference>
<accession>A0ABP6ZQN5</accession>
<dbReference type="InterPro" id="IPR007627">
    <property type="entry name" value="RNA_pol_sigma70_r2"/>
</dbReference>
<dbReference type="NCBIfam" id="TIGR02937">
    <property type="entry name" value="sigma70-ECF"/>
    <property type="match status" value="1"/>
</dbReference>
<feature type="domain" description="RNA polymerase sigma-70" evidence="5">
    <location>
        <begin position="92"/>
        <end position="105"/>
    </location>
</feature>
<reference evidence="7" key="1">
    <citation type="journal article" date="2019" name="Int. J. Syst. Evol. Microbiol.">
        <title>The Global Catalogue of Microorganisms (GCM) 10K type strain sequencing project: providing services to taxonomists for standard genome sequencing and annotation.</title>
        <authorList>
            <consortium name="The Broad Institute Genomics Platform"/>
            <consortium name="The Broad Institute Genome Sequencing Center for Infectious Disease"/>
            <person name="Wu L."/>
            <person name="Ma J."/>
        </authorList>
    </citation>
    <scope>NUCLEOTIDE SEQUENCE [LARGE SCALE GENOMIC DNA]</scope>
    <source>
        <strain evidence="7">JCM 16929</strain>
    </source>
</reference>
<dbReference type="Pfam" id="PF00140">
    <property type="entry name" value="Sigma70_r1_2"/>
    <property type="match status" value="1"/>
</dbReference>
<dbReference type="InterPro" id="IPR007630">
    <property type="entry name" value="RNA_pol_sigma70_r4"/>
</dbReference>
<dbReference type="PROSITE" id="PS00715">
    <property type="entry name" value="SIGMA70_1"/>
    <property type="match status" value="1"/>
</dbReference>
<organism evidence="6 7">
    <name type="scientific">Microlunatus ginsengisoli</name>
    <dbReference type="NCBI Taxonomy" id="363863"/>
    <lineage>
        <taxon>Bacteria</taxon>
        <taxon>Bacillati</taxon>
        <taxon>Actinomycetota</taxon>
        <taxon>Actinomycetes</taxon>
        <taxon>Propionibacteriales</taxon>
        <taxon>Propionibacteriaceae</taxon>
        <taxon>Microlunatus</taxon>
    </lineage>
</organism>
<dbReference type="Gene3D" id="1.20.120.1810">
    <property type="match status" value="1"/>
</dbReference>
<dbReference type="PANTHER" id="PTHR30603">
    <property type="entry name" value="RNA POLYMERASE SIGMA FACTOR RPO"/>
    <property type="match status" value="1"/>
</dbReference>
<dbReference type="InterPro" id="IPR009042">
    <property type="entry name" value="RNA_pol_sigma70_r1_2"/>
</dbReference>
<keyword evidence="1" id="KW-0805">Transcription regulation</keyword>
<dbReference type="Gene3D" id="1.20.140.160">
    <property type="match status" value="1"/>
</dbReference>
<dbReference type="SUPFAM" id="SSF88659">
    <property type="entry name" value="Sigma3 and sigma4 domains of RNA polymerase sigma factors"/>
    <property type="match status" value="1"/>
</dbReference>
<dbReference type="CDD" id="cd06171">
    <property type="entry name" value="Sigma70_r4"/>
    <property type="match status" value="1"/>
</dbReference>
<dbReference type="PANTHER" id="PTHR30603:SF47">
    <property type="entry name" value="RNA POLYMERASE SIGMA FACTOR SIGD, CHLOROPLASTIC"/>
    <property type="match status" value="1"/>
</dbReference>
<evidence type="ECO:0000259" key="5">
    <source>
        <dbReference type="PROSITE" id="PS00715"/>
    </source>
</evidence>
<evidence type="ECO:0000256" key="4">
    <source>
        <dbReference type="ARBA" id="ARBA00023163"/>
    </source>
</evidence>